<dbReference type="RefSeq" id="WP_135073823.1">
    <property type="nucleotide sequence ID" value="NZ_CP038267.1"/>
</dbReference>
<organism evidence="3 4">
    <name type="scientific">Nocardioides euryhalodurans</name>
    <dbReference type="NCBI Taxonomy" id="2518370"/>
    <lineage>
        <taxon>Bacteria</taxon>
        <taxon>Bacillati</taxon>
        <taxon>Actinomycetota</taxon>
        <taxon>Actinomycetes</taxon>
        <taxon>Propionibacteriales</taxon>
        <taxon>Nocardioidaceae</taxon>
        <taxon>Nocardioides</taxon>
    </lineage>
</organism>
<dbReference type="KEGG" id="noy:EXE57_02835"/>
<reference evidence="3 4" key="1">
    <citation type="submission" date="2019-03" db="EMBL/GenBank/DDBJ databases">
        <title>Three New Species of Nocardioides, Nocardioides euryhalodurans sp. nov., Nocardioides seonyuensis sp. nov. and Nocardioides eburneoflavus sp. nov., Iolated from Soil.</title>
        <authorList>
            <person name="Roh S.G."/>
            <person name="Lee C."/>
            <person name="Kim M.-K."/>
            <person name="Kim S.B."/>
        </authorList>
    </citation>
    <scope>NUCLEOTIDE SEQUENCE [LARGE SCALE GENOMIC DNA]</scope>
    <source>
        <strain evidence="3 4">MMS17-SY117</strain>
    </source>
</reference>
<feature type="transmembrane region" description="Helical" evidence="1">
    <location>
        <begin position="21"/>
        <end position="40"/>
    </location>
</feature>
<dbReference type="Pfam" id="PF10756">
    <property type="entry name" value="bPH_6"/>
    <property type="match status" value="1"/>
</dbReference>
<evidence type="ECO:0000313" key="3">
    <source>
        <dbReference type="EMBL" id="QBR91323.1"/>
    </source>
</evidence>
<keyword evidence="1" id="KW-1133">Transmembrane helix</keyword>
<protein>
    <submittedName>
        <fullName evidence="3">PH domain-containing protein</fullName>
    </submittedName>
</protein>
<keyword evidence="1" id="KW-0812">Transmembrane</keyword>
<name>A0A4P7GHR2_9ACTN</name>
<gene>
    <name evidence="3" type="ORF">EXE57_02835</name>
</gene>
<dbReference type="EMBL" id="CP038267">
    <property type="protein sequence ID" value="QBR91323.1"/>
    <property type="molecule type" value="Genomic_DNA"/>
</dbReference>
<dbReference type="Proteomes" id="UP000294894">
    <property type="component" value="Chromosome"/>
</dbReference>
<accession>A0A4P7GHR2</accession>
<dbReference type="InterPro" id="IPR019692">
    <property type="entry name" value="CFP-6_PH"/>
</dbReference>
<evidence type="ECO:0000256" key="1">
    <source>
        <dbReference type="SAM" id="Phobius"/>
    </source>
</evidence>
<feature type="domain" description="Low molecular weight protein antigen 6 PH" evidence="2">
    <location>
        <begin position="72"/>
        <end position="141"/>
    </location>
</feature>
<dbReference type="AlphaFoldDB" id="A0A4P7GHR2"/>
<evidence type="ECO:0000313" key="4">
    <source>
        <dbReference type="Proteomes" id="UP000294894"/>
    </source>
</evidence>
<keyword evidence="1" id="KW-0472">Membrane</keyword>
<keyword evidence="4" id="KW-1185">Reference proteome</keyword>
<dbReference type="OrthoDB" id="3824918at2"/>
<evidence type="ECO:0000259" key="2">
    <source>
        <dbReference type="Pfam" id="PF10756"/>
    </source>
</evidence>
<proteinExistence type="predicted"/>
<sequence>MPAVSEPALPHTWRPLGVRMAGILFGGMLLVVCAVAWFSFDAEVRARFTPFQRGTLVALGLMFFSAGHALARSRVVAETERLVVVNGYRRREYEWAEVLAVHLPPGAPWATLDLADGTSQPAMGIQGSDGARAHRAVAELRLLLSHPAG</sequence>